<gene>
    <name evidence="2" type="ORF">OJ16_08590</name>
</gene>
<keyword evidence="3" id="KW-1185">Reference proteome</keyword>
<dbReference type="InterPro" id="IPR045584">
    <property type="entry name" value="Pilin-like"/>
</dbReference>
<dbReference type="STRING" id="1461322.OJ16_08590"/>
<dbReference type="NCBIfam" id="TIGR02532">
    <property type="entry name" value="IV_pilin_GFxxxE"/>
    <property type="match status" value="1"/>
</dbReference>
<dbReference type="OrthoDB" id="6265993at2"/>
<keyword evidence="1" id="KW-0472">Membrane</keyword>
<accession>A0A0C2NSX6</accession>
<protein>
    <submittedName>
        <fullName evidence="2">MSHA biogenesis protein MshA</fullName>
    </submittedName>
</protein>
<evidence type="ECO:0000313" key="2">
    <source>
        <dbReference type="EMBL" id="KII79295.1"/>
    </source>
</evidence>
<proteinExistence type="predicted"/>
<accession>A0A0C2KDV0</accession>
<dbReference type="SUPFAM" id="SSF54523">
    <property type="entry name" value="Pili subunits"/>
    <property type="match status" value="1"/>
</dbReference>
<dbReference type="InterPro" id="IPR012902">
    <property type="entry name" value="N_methyl_site"/>
</dbReference>
<dbReference type="RefSeq" id="WP_040989428.1">
    <property type="nucleotide sequence ID" value="NZ_JTKH01000009.1"/>
</dbReference>
<dbReference type="Pfam" id="PF07963">
    <property type="entry name" value="N_methyl"/>
    <property type="match status" value="1"/>
</dbReference>
<evidence type="ECO:0000313" key="3">
    <source>
        <dbReference type="Proteomes" id="UP000031672"/>
    </source>
</evidence>
<reference evidence="2 3" key="1">
    <citation type="submission" date="2014-11" db="EMBL/GenBank/DDBJ databases">
        <title>Draft Genome Sequence of Vibrio piscirenalis strains CECT 8603T and CECT 8604, two marine Gammaproteobacterium isolated from cultured gilthead sea bream (Sparus aurata).</title>
        <authorList>
            <person name="Arahal D.R."/>
            <person name="Rodrigo-Torres L."/>
            <person name="Lucena T."/>
            <person name="Pujalte M.J."/>
        </authorList>
    </citation>
    <scope>NUCLEOTIDE SEQUENCE [LARGE SCALE GENOMIC DNA]</scope>
    <source>
        <strain evidence="2 3">DCR 1-4-2</strain>
    </source>
</reference>
<comment type="caution">
    <text evidence="2">The sequence shown here is derived from an EMBL/GenBank/DDBJ whole genome shotgun (WGS) entry which is preliminary data.</text>
</comment>
<feature type="transmembrane region" description="Helical" evidence="1">
    <location>
        <begin position="6"/>
        <end position="29"/>
    </location>
</feature>
<sequence length="164" mass="18278">MKRPNIGFTLIELVIVIVVIATLAVTAIPRLINLQVDARIAALNGLKRGMQSASDMIYPLAIQQGLAEMSSATITIDNEKIKLVYGYPEANSSEAWSHLISGTFENSQWNPERPADWYFTNNPSENFIRFMTKSRKKADDNCLLIYTEATETTSPTFELITTGC</sequence>
<name>A0A0C2KDV0_9VIBR</name>
<dbReference type="EMBL" id="JTKH01000009">
    <property type="protein sequence ID" value="KII79295.1"/>
    <property type="molecule type" value="Genomic_DNA"/>
</dbReference>
<organism evidence="2 3">
    <name type="scientific">Vibrio renipiscarius</name>
    <dbReference type="NCBI Taxonomy" id="1461322"/>
    <lineage>
        <taxon>Bacteria</taxon>
        <taxon>Pseudomonadati</taxon>
        <taxon>Pseudomonadota</taxon>
        <taxon>Gammaproteobacteria</taxon>
        <taxon>Vibrionales</taxon>
        <taxon>Vibrionaceae</taxon>
        <taxon>Vibrio</taxon>
    </lineage>
</organism>
<keyword evidence="1" id="KW-0812">Transmembrane</keyword>
<dbReference type="Gene3D" id="3.30.700.10">
    <property type="entry name" value="Glycoprotein, Type 4 Pilin"/>
    <property type="match status" value="1"/>
</dbReference>
<keyword evidence="1" id="KW-1133">Transmembrane helix</keyword>
<dbReference type="AlphaFoldDB" id="A0A0C2KDV0"/>
<evidence type="ECO:0000256" key="1">
    <source>
        <dbReference type="SAM" id="Phobius"/>
    </source>
</evidence>
<dbReference type="Proteomes" id="UP000031672">
    <property type="component" value="Unassembled WGS sequence"/>
</dbReference>